<protein>
    <submittedName>
        <fullName evidence="2">Uncharacterized protein</fullName>
    </submittedName>
</protein>
<reference evidence="2 3" key="1">
    <citation type="submission" date="2021-07" db="EMBL/GenBank/DDBJ databases">
        <authorList>
            <person name="Palmer J.M."/>
        </authorList>
    </citation>
    <scope>NUCLEOTIDE SEQUENCE [LARGE SCALE GENOMIC DNA]</scope>
    <source>
        <strain evidence="2 3">AT_MEX2019</strain>
        <tissue evidence="2">Muscle</tissue>
    </source>
</reference>
<name>A0ABU7BUN5_9TELE</name>
<feature type="region of interest" description="Disordered" evidence="1">
    <location>
        <begin position="42"/>
        <end position="66"/>
    </location>
</feature>
<accession>A0ABU7BUN5</accession>
<proteinExistence type="predicted"/>
<organism evidence="2 3">
    <name type="scientific">Ataeniobius toweri</name>
    <dbReference type="NCBI Taxonomy" id="208326"/>
    <lineage>
        <taxon>Eukaryota</taxon>
        <taxon>Metazoa</taxon>
        <taxon>Chordata</taxon>
        <taxon>Craniata</taxon>
        <taxon>Vertebrata</taxon>
        <taxon>Euteleostomi</taxon>
        <taxon>Actinopterygii</taxon>
        <taxon>Neopterygii</taxon>
        <taxon>Teleostei</taxon>
        <taxon>Neoteleostei</taxon>
        <taxon>Acanthomorphata</taxon>
        <taxon>Ovalentaria</taxon>
        <taxon>Atherinomorphae</taxon>
        <taxon>Cyprinodontiformes</taxon>
        <taxon>Goodeidae</taxon>
        <taxon>Ataeniobius</taxon>
    </lineage>
</organism>
<keyword evidence="3" id="KW-1185">Reference proteome</keyword>
<sequence>MENQMDRMLIGRLGDAPKSHWKVETVKEKMEMTVGCWREDRQVSGGVKERSRKAARGAVRRLHSKS</sequence>
<comment type="caution">
    <text evidence="2">The sequence shown here is derived from an EMBL/GenBank/DDBJ whole genome shotgun (WGS) entry which is preliminary data.</text>
</comment>
<feature type="compositionally biased region" description="Basic residues" evidence="1">
    <location>
        <begin position="50"/>
        <end position="66"/>
    </location>
</feature>
<dbReference type="EMBL" id="JAHUTI010063921">
    <property type="protein sequence ID" value="MED6253104.1"/>
    <property type="molecule type" value="Genomic_DNA"/>
</dbReference>
<evidence type="ECO:0000256" key="1">
    <source>
        <dbReference type="SAM" id="MobiDB-lite"/>
    </source>
</evidence>
<gene>
    <name evidence="2" type="ORF">ATANTOWER_022482</name>
</gene>
<evidence type="ECO:0000313" key="2">
    <source>
        <dbReference type="EMBL" id="MED6253104.1"/>
    </source>
</evidence>
<evidence type="ECO:0000313" key="3">
    <source>
        <dbReference type="Proteomes" id="UP001345963"/>
    </source>
</evidence>
<dbReference type="Proteomes" id="UP001345963">
    <property type="component" value="Unassembled WGS sequence"/>
</dbReference>